<evidence type="ECO:0000313" key="2">
    <source>
        <dbReference type="EMBL" id="KAG0499803.1"/>
    </source>
</evidence>
<sequence length="54" mass="6234">MRCTVDKFEAVPSECCSMVKKIHIYTCEEAKRLAPKPKPMTNEKTDKSRMEANE</sequence>
<dbReference type="AlphaFoldDB" id="A0A835S9I4"/>
<dbReference type="EMBL" id="JADCNL010000001">
    <property type="protein sequence ID" value="KAG0499803.1"/>
    <property type="molecule type" value="Genomic_DNA"/>
</dbReference>
<protein>
    <submittedName>
        <fullName evidence="2">Uncharacterized protein</fullName>
    </submittedName>
</protein>
<dbReference type="OrthoDB" id="731962at2759"/>
<comment type="caution">
    <text evidence="2">The sequence shown here is derived from an EMBL/GenBank/DDBJ whole genome shotgun (WGS) entry which is preliminary data.</text>
</comment>
<dbReference type="Proteomes" id="UP000636800">
    <property type="component" value="Chromosome 1"/>
</dbReference>
<reference evidence="2 3" key="1">
    <citation type="journal article" date="2020" name="Nat. Food">
        <title>A phased Vanilla planifolia genome enables genetic improvement of flavour and production.</title>
        <authorList>
            <person name="Hasing T."/>
            <person name="Tang H."/>
            <person name="Brym M."/>
            <person name="Khazi F."/>
            <person name="Huang T."/>
            <person name="Chambers A.H."/>
        </authorList>
    </citation>
    <scope>NUCLEOTIDE SEQUENCE [LARGE SCALE GENOMIC DNA]</scope>
    <source>
        <tissue evidence="2">Leaf</tissue>
    </source>
</reference>
<keyword evidence="3" id="KW-1185">Reference proteome</keyword>
<organism evidence="2 3">
    <name type="scientific">Vanilla planifolia</name>
    <name type="common">Vanilla</name>
    <dbReference type="NCBI Taxonomy" id="51239"/>
    <lineage>
        <taxon>Eukaryota</taxon>
        <taxon>Viridiplantae</taxon>
        <taxon>Streptophyta</taxon>
        <taxon>Embryophyta</taxon>
        <taxon>Tracheophyta</taxon>
        <taxon>Spermatophyta</taxon>
        <taxon>Magnoliopsida</taxon>
        <taxon>Liliopsida</taxon>
        <taxon>Asparagales</taxon>
        <taxon>Orchidaceae</taxon>
        <taxon>Vanilloideae</taxon>
        <taxon>Vanilleae</taxon>
        <taxon>Vanilla</taxon>
    </lineage>
</organism>
<feature type="region of interest" description="Disordered" evidence="1">
    <location>
        <begin position="34"/>
        <end position="54"/>
    </location>
</feature>
<gene>
    <name evidence="2" type="ORF">HPP92_004494</name>
</gene>
<proteinExistence type="predicted"/>
<evidence type="ECO:0000256" key="1">
    <source>
        <dbReference type="SAM" id="MobiDB-lite"/>
    </source>
</evidence>
<evidence type="ECO:0000313" key="3">
    <source>
        <dbReference type="Proteomes" id="UP000636800"/>
    </source>
</evidence>
<feature type="compositionally biased region" description="Basic and acidic residues" evidence="1">
    <location>
        <begin position="41"/>
        <end position="54"/>
    </location>
</feature>
<accession>A0A835S9I4</accession>
<name>A0A835S9I4_VANPL</name>